<keyword evidence="2" id="KW-0812">Transmembrane</keyword>
<dbReference type="Pfam" id="PF10067">
    <property type="entry name" value="DUF2306"/>
    <property type="match status" value="1"/>
</dbReference>
<organism evidence="3 4">
    <name type="scientific">Helicocarpus griseus UAMH5409</name>
    <dbReference type="NCBI Taxonomy" id="1447875"/>
    <lineage>
        <taxon>Eukaryota</taxon>
        <taxon>Fungi</taxon>
        <taxon>Dikarya</taxon>
        <taxon>Ascomycota</taxon>
        <taxon>Pezizomycotina</taxon>
        <taxon>Eurotiomycetes</taxon>
        <taxon>Eurotiomycetidae</taxon>
        <taxon>Onygenales</taxon>
        <taxon>Ajellomycetaceae</taxon>
        <taxon>Helicocarpus</taxon>
    </lineage>
</organism>
<evidence type="ECO:0000313" key="3">
    <source>
        <dbReference type="EMBL" id="PGH13515.1"/>
    </source>
</evidence>
<feature type="transmembrane region" description="Helical" evidence="2">
    <location>
        <begin position="257"/>
        <end position="280"/>
    </location>
</feature>
<dbReference type="Proteomes" id="UP000223968">
    <property type="component" value="Unassembled WGS sequence"/>
</dbReference>
<keyword evidence="2" id="KW-1133">Transmembrane helix</keyword>
<evidence type="ECO:0008006" key="5">
    <source>
        <dbReference type="Google" id="ProtNLM"/>
    </source>
</evidence>
<dbReference type="OrthoDB" id="193478at2759"/>
<feature type="transmembrane region" description="Helical" evidence="2">
    <location>
        <begin position="104"/>
        <end position="124"/>
    </location>
</feature>
<feature type="transmembrane region" description="Helical" evidence="2">
    <location>
        <begin position="163"/>
        <end position="188"/>
    </location>
</feature>
<sequence>MRRWNNIRAFLGFTKTCNSVLFCIFATPFFLFGLSQVIASFSLRGISLPNTAPGEHYWWQSTRGRVGITLHLAAVLPFALLSVPQFIPIVRRKWPAFHRINGRVSMALFLVSNFGALMIAGHAFGGALDMQFMIVCLAALPTISGALAYYNAYRLQLEQHRAWILRAMFYAGVILSARPLMIIGAIVVSKIGTYQNIWPCEMVNFTWMQYGYAQGEYLVDYPLCASPLNNSTNSFTIVTANIFSKTDPARIGASFQIPASTMFVIALILHAAGVEIYLALTRGEAARLRIESYRRQLAAGYANPGSAGLVVEKFGDTDPWEYPQKKHSPYGTITAQREGIADR</sequence>
<dbReference type="AlphaFoldDB" id="A0A2B7XX50"/>
<dbReference type="EMBL" id="PDNB01000045">
    <property type="protein sequence ID" value="PGH13515.1"/>
    <property type="molecule type" value="Genomic_DNA"/>
</dbReference>
<dbReference type="STRING" id="1447875.A0A2B7XX50"/>
<proteinExistence type="predicted"/>
<keyword evidence="2" id="KW-0472">Membrane</keyword>
<dbReference type="InterPro" id="IPR018750">
    <property type="entry name" value="DUF2306_membrane"/>
</dbReference>
<evidence type="ECO:0000256" key="1">
    <source>
        <dbReference type="SAM" id="MobiDB-lite"/>
    </source>
</evidence>
<accession>A0A2B7XX50</accession>
<keyword evidence="4" id="KW-1185">Reference proteome</keyword>
<name>A0A2B7XX50_9EURO</name>
<evidence type="ECO:0000256" key="2">
    <source>
        <dbReference type="SAM" id="Phobius"/>
    </source>
</evidence>
<feature type="transmembrane region" description="Helical" evidence="2">
    <location>
        <begin position="20"/>
        <end position="43"/>
    </location>
</feature>
<feature type="transmembrane region" description="Helical" evidence="2">
    <location>
        <begin position="63"/>
        <end position="83"/>
    </location>
</feature>
<gene>
    <name evidence="3" type="ORF">AJ79_03646</name>
</gene>
<feature type="region of interest" description="Disordered" evidence="1">
    <location>
        <begin position="320"/>
        <end position="343"/>
    </location>
</feature>
<comment type="caution">
    <text evidence="3">The sequence shown here is derived from an EMBL/GenBank/DDBJ whole genome shotgun (WGS) entry which is preliminary data.</text>
</comment>
<evidence type="ECO:0000313" key="4">
    <source>
        <dbReference type="Proteomes" id="UP000223968"/>
    </source>
</evidence>
<feature type="transmembrane region" description="Helical" evidence="2">
    <location>
        <begin position="130"/>
        <end position="151"/>
    </location>
</feature>
<reference evidence="3 4" key="1">
    <citation type="submission" date="2017-10" db="EMBL/GenBank/DDBJ databases">
        <title>Comparative genomics in systemic dimorphic fungi from Ajellomycetaceae.</title>
        <authorList>
            <person name="Munoz J.F."/>
            <person name="Mcewen J.G."/>
            <person name="Clay O.K."/>
            <person name="Cuomo C.A."/>
        </authorList>
    </citation>
    <scope>NUCLEOTIDE SEQUENCE [LARGE SCALE GENOMIC DNA]</scope>
    <source>
        <strain evidence="3 4">UAMH5409</strain>
    </source>
</reference>
<protein>
    <recommendedName>
        <fullName evidence="5">DUF2306 domain-containing protein</fullName>
    </recommendedName>
</protein>